<dbReference type="CDD" id="cd07067">
    <property type="entry name" value="HP_PGM_like"/>
    <property type="match status" value="1"/>
</dbReference>
<dbReference type="GO" id="GO:0045820">
    <property type="term" value="P:negative regulation of glycolytic process"/>
    <property type="evidence" value="ECO:0007669"/>
    <property type="project" value="TreeGrafter"/>
</dbReference>
<gene>
    <name evidence="4" type="ORF">CVT26_013307</name>
</gene>
<dbReference type="InParanoid" id="A0A409VUU7"/>
<dbReference type="InterPro" id="IPR013078">
    <property type="entry name" value="His_Pase_superF_clade-1"/>
</dbReference>
<dbReference type="STRING" id="231916.A0A409VUU7"/>
<dbReference type="GO" id="GO:0004331">
    <property type="term" value="F:fructose-2,6-bisphosphate 2-phosphatase activity"/>
    <property type="evidence" value="ECO:0007669"/>
    <property type="project" value="TreeGrafter"/>
</dbReference>
<organism evidence="4 5">
    <name type="scientific">Gymnopilus dilepis</name>
    <dbReference type="NCBI Taxonomy" id="231916"/>
    <lineage>
        <taxon>Eukaryota</taxon>
        <taxon>Fungi</taxon>
        <taxon>Dikarya</taxon>
        <taxon>Basidiomycota</taxon>
        <taxon>Agaricomycotina</taxon>
        <taxon>Agaricomycetes</taxon>
        <taxon>Agaricomycetidae</taxon>
        <taxon>Agaricales</taxon>
        <taxon>Agaricineae</taxon>
        <taxon>Hymenogastraceae</taxon>
        <taxon>Gymnopilus</taxon>
    </lineage>
</organism>
<comment type="caution">
    <text evidence="4">The sequence shown here is derived from an EMBL/GenBank/DDBJ whole genome shotgun (WGS) entry which is preliminary data.</text>
</comment>
<keyword evidence="1" id="KW-0378">Hydrolase</keyword>
<dbReference type="InterPro" id="IPR029033">
    <property type="entry name" value="His_PPase_superfam"/>
</dbReference>
<dbReference type="Gene3D" id="3.40.50.1240">
    <property type="entry name" value="Phosphoglycerate mutase-like"/>
    <property type="match status" value="2"/>
</dbReference>
<keyword evidence="5" id="KW-1185">Reference proteome</keyword>
<dbReference type="GO" id="GO:0043456">
    <property type="term" value="P:regulation of pentose-phosphate shunt"/>
    <property type="evidence" value="ECO:0007669"/>
    <property type="project" value="TreeGrafter"/>
</dbReference>
<protein>
    <recommendedName>
        <fullName evidence="6">Phosphoglycerate mutase-like protein</fullName>
    </recommendedName>
</protein>
<feature type="region of interest" description="Disordered" evidence="3">
    <location>
        <begin position="236"/>
        <end position="257"/>
    </location>
</feature>
<dbReference type="PANTHER" id="PTHR46517">
    <property type="entry name" value="FRUCTOSE-2,6-BISPHOSPHATASE TIGAR"/>
    <property type="match status" value="1"/>
</dbReference>
<evidence type="ECO:0000256" key="2">
    <source>
        <dbReference type="PIRSR" id="PIRSR613078-2"/>
    </source>
</evidence>
<dbReference type="SUPFAM" id="SSF53254">
    <property type="entry name" value="Phosphoglycerate mutase-like"/>
    <property type="match status" value="2"/>
</dbReference>
<evidence type="ECO:0008006" key="6">
    <source>
        <dbReference type="Google" id="ProtNLM"/>
    </source>
</evidence>
<name>A0A409VUU7_9AGAR</name>
<dbReference type="AlphaFoldDB" id="A0A409VUU7"/>
<dbReference type="InterPro" id="IPR051695">
    <property type="entry name" value="Phosphoglycerate_Mutase"/>
</dbReference>
<proteinExistence type="predicted"/>
<dbReference type="PANTHER" id="PTHR46517:SF1">
    <property type="entry name" value="FRUCTOSE-2,6-BISPHOSPHATASE TIGAR"/>
    <property type="match status" value="1"/>
</dbReference>
<dbReference type="Proteomes" id="UP000284706">
    <property type="component" value="Unassembled WGS sequence"/>
</dbReference>
<sequence>MPIGVRQAEALGEDFLKKNISLDVVYASTLNRAMTTAKVVKDKQPNSDSIPFETSELLREQYFGAGEGKKICKVEKNLTLQAHYAQGKFPAVHTRDGTFPGGESLNDVARRAEKVIDTLLLQHLLQEKEGGKERVVAVFSHGIFIAELIAAIIRRDKDFATRCNVDVRNLRGLSNTGWTRLEVALKGNSESSLSGTKPEFCVRVNGANRTPHLANLERQKGGIGSMAHDPKQQDLRSFFGGTGGKQKPASKSTSRPKPYYDFTEVSWPVGIRQAEALGDDFNREDMVFSHIYASDREQAMTTASIIRGKQPRPDSIHFKTSHLLREQHFGGGEGQKILFEEEKGLTLRAHYAQGKFPIDYSRNGHFPGGESLNRVAARAEKAIDTLLYPLLVQGKADGKKRVIAIISHGTFITELVAAIARRDNDPKSTAKVAVRYLPGMPNASWIRLEEKPGSALHRTQAEFRACVADSNHKSLPANLESQISFPEWPLYSTLQQPGKKRGIRRKGEDGDPNQTDIRPFFGVISGGKQKASSKPNKRNKPYTRILTS</sequence>
<reference evidence="4 5" key="1">
    <citation type="journal article" date="2018" name="Evol. Lett.">
        <title>Horizontal gene cluster transfer increased hallucinogenic mushroom diversity.</title>
        <authorList>
            <person name="Reynolds H.T."/>
            <person name="Vijayakumar V."/>
            <person name="Gluck-Thaler E."/>
            <person name="Korotkin H.B."/>
            <person name="Matheny P.B."/>
            <person name="Slot J.C."/>
        </authorList>
    </citation>
    <scope>NUCLEOTIDE SEQUENCE [LARGE SCALE GENOMIC DNA]</scope>
    <source>
        <strain evidence="4 5">SRW20</strain>
    </source>
</reference>
<evidence type="ECO:0000256" key="1">
    <source>
        <dbReference type="ARBA" id="ARBA00022801"/>
    </source>
</evidence>
<dbReference type="Pfam" id="PF00300">
    <property type="entry name" value="His_Phos_1"/>
    <property type="match status" value="2"/>
</dbReference>
<accession>A0A409VUU7</accession>
<evidence type="ECO:0000256" key="3">
    <source>
        <dbReference type="SAM" id="MobiDB-lite"/>
    </source>
</evidence>
<dbReference type="GO" id="GO:0005829">
    <property type="term" value="C:cytosol"/>
    <property type="evidence" value="ECO:0007669"/>
    <property type="project" value="TreeGrafter"/>
</dbReference>
<dbReference type="OrthoDB" id="354304at2759"/>
<dbReference type="EMBL" id="NHYE01005555">
    <property type="protein sequence ID" value="PPQ70019.1"/>
    <property type="molecule type" value="Genomic_DNA"/>
</dbReference>
<feature type="region of interest" description="Disordered" evidence="3">
    <location>
        <begin position="496"/>
        <end position="548"/>
    </location>
</feature>
<evidence type="ECO:0000313" key="5">
    <source>
        <dbReference type="Proteomes" id="UP000284706"/>
    </source>
</evidence>
<feature type="binding site" evidence="2">
    <location>
        <position position="32"/>
    </location>
    <ligand>
        <name>substrate</name>
    </ligand>
</feature>
<evidence type="ECO:0000313" key="4">
    <source>
        <dbReference type="EMBL" id="PPQ70019.1"/>
    </source>
</evidence>